<feature type="compositionally biased region" description="Basic and acidic residues" evidence="6">
    <location>
        <begin position="439"/>
        <end position="459"/>
    </location>
</feature>
<evidence type="ECO:0000313" key="9">
    <source>
        <dbReference type="EMBL" id="KAG0576970.1"/>
    </source>
</evidence>
<feature type="coiled-coil region" evidence="5">
    <location>
        <begin position="156"/>
        <end position="257"/>
    </location>
</feature>
<dbReference type="PANTHER" id="PTHR31448:SF3">
    <property type="entry name" value="MYOSIN-BINDING PROTEIN 2"/>
    <property type="match status" value="1"/>
</dbReference>
<sequence length="771" mass="87830">MERSLRQRENRLDWKPNLFVQSFRGVFEALAVLIFCLLHYVVVRVLRRSGLSTPCSCPAPLRKRFIPSNLGDSFGLEENCGVDQLDTSSRTAGLGGFAGLRSRVGGVASRIAMAESRCRGGGDEGCTGYSTPAEDLTEREQREIDHDQDVKDRELFEALQSERETLAVLYSELEQERSCAASAASEALAMISRLQEEKAAVQLEARQFQRMVLEKAMYDQEAIEALNELLVSREEEKLALEEEIRACREKLDSVMREERRQSLIPKEEVDDLSRVSLHSPILTESPILIEKERIITTPGAARDEQPKCVDKFSTTKSQVLTALVQDGQLGLGRKFGKCEEREEEKPEFPGFVSLRRRWGSQEVSLKTLEQTKEERQIEERRIEERRISVLEYVMKFEQQQQGVRLPVRMQSVTRLPKSAEEPRSKTQSVDMDESTSSITKDEPTSRVLTRDDSLRRRLFEEEDCGGEQKPKAPSSEESLDDGDRCEECPSGISANGNELMDSKVCRGTDNADECIEKALFVHDVYEVQKSPYEVLAPIMGDGEMQPATPSDRLGKPDLPTFEMDEDSPDCLCLVHPPNLHNETEEDSGKDLEWEDLQGKVRYKSLRVSKSLRIRDNSRPEVDDEVQQLTQRLQALEADKYFMKQTIESLRRENGEMKLLQDLAQQFRELGGAEQQELWPRKLPLNMQFQGLMSFARLRNNAQAHFNKLGQTCLNGTETTEPQAERSVGLGRLLQQSPERLRGRRLIRSSSWKAEEIIPSTALSCKKERWPF</sequence>
<accession>A0A8T0I0J6</accession>
<evidence type="ECO:0000256" key="3">
    <source>
        <dbReference type="ARBA" id="ARBA00022989"/>
    </source>
</evidence>
<dbReference type="Proteomes" id="UP000822688">
    <property type="component" value="Chromosome 5"/>
</dbReference>
<evidence type="ECO:0000259" key="8">
    <source>
        <dbReference type="PROSITE" id="PS51775"/>
    </source>
</evidence>
<dbReference type="InterPro" id="IPR007656">
    <property type="entry name" value="GTD-bd"/>
</dbReference>
<evidence type="ECO:0000313" key="10">
    <source>
        <dbReference type="Proteomes" id="UP000822688"/>
    </source>
</evidence>
<dbReference type="GO" id="GO:0016020">
    <property type="term" value="C:membrane"/>
    <property type="evidence" value="ECO:0007669"/>
    <property type="project" value="UniProtKB-SubCell"/>
</dbReference>
<evidence type="ECO:0000256" key="2">
    <source>
        <dbReference type="ARBA" id="ARBA00022692"/>
    </source>
</evidence>
<feature type="domain" description="GTD-binding" evidence="8">
    <location>
        <begin position="150"/>
        <end position="248"/>
    </location>
</feature>
<dbReference type="AlphaFoldDB" id="A0A8T0I0J6"/>
<organism evidence="9 10">
    <name type="scientific">Ceratodon purpureus</name>
    <name type="common">Fire moss</name>
    <name type="synonym">Dicranum purpureum</name>
    <dbReference type="NCBI Taxonomy" id="3225"/>
    <lineage>
        <taxon>Eukaryota</taxon>
        <taxon>Viridiplantae</taxon>
        <taxon>Streptophyta</taxon>
        <taxon>Embryophyta</taxon>
        <taxon>Bryophyta</taxon>
        <taxon>Bryophytina</taxon>
        <taxon>Bryopsida</taxon>
        <taxon>Dicranidae</taxon>
        <taxon>Pseudoditrichales</taxon>
        <taxon>Ditrichaceae</taxon>
        <taxon>Ceratodon</taxon>
    </lineage>
</organism>
<dbReference type="Pfam" id="PF04576">
    <property type="entry name" value="Zein-binding"/>
    <property type="match status" value="1"/>
</dbReference>
<feature type="transmembrane region" description="Helical" evidence="7">
    <location>
        <begin position="21"/>
        <end position="42"/>
    </location>
</feature>
<keyword evidence="3 7" id="KW-1133">Transmembrane helix</keyword>
<gene>
    <name evidence="9" type="ORF">KC19_5G122000</name>
</gene>
<feature type="compositionally biased region" description="Polar residues" evidence="6">
    <location>
        <begin position="425"/>
        <end position="438"/>
    </location>
</feature>
<dbReference type="EMBL" id="CM026425">
    <property type="protein sequence ID" value="KAG0576970.1"/>
    <property type="molecule type" value="Genomic_DNA"/>
</dbReference>
<keyword evidence="5" id="KW-0175">Coiled coil</keyword>
<protein>
    <recommendedName>
        <fullName evidence="8">GTD-binding domain-containing protein</fullName>
    </recommendedName>
</protein>
<dbReference type="PROSITE" id="PS51775">
    <property type="entry name" value="GTD_BINDING"/>
    <property type="match status" value="1"/>
</dbReference>
<evidence type="ECO:0000256" key="5">
    <source>
        <dbReference type="SAM" id="Coils"/>
    </source>
</evidence>
<comment type="caution">
    <text evidence="9">The sequence shown here is derived from an EMBL/GenBank/DDBJ whole genome shotgun (WGS) entry which is preliminary data.</text>
</comment>
<dbReference type="GO" id="GO:0080115">
    <property type="term" value="F:myosin XI tail binding"/>
    <property type="evidence" value="ECO:0007669"/>
    <property type="project" value="UniProtKB-ARBA"/>
</dbReference>
<evidence type="ECO:0000256" key="4">
    <source>
        <dbReference type="ARBA" id="ARBA00023136"/>
    </source>
</evidence>
<proteinExistence type="predicted"/>
<keyword evidence="4 7" id="KW-0472">Membrane</keyword>
<comment type="subcellular location">
    <subcellularLocation>
        <location evidence="1">Membrane</location>
        <topology evidence="1">Single-pass membrane protein</topology>
    </subcellularLocation>
</comment>
<evidence type="ECO:0000256" key="1">
    <source>
        <dbReference type="ARBA" id="ARBA00004167"/>
    </source>
</evidence>
<keyword evidence="2 7" id="KW-0812">Transmembrane</keyword>
<reference evidence="9" key="1">
    <citation type="submission" date="2020-06" db="EMBL/GenBank/DDBJ databases">
        <title>WGS assembly of Ceratodon purpureus strain R40.</title>
        <authorList>
            <person name="Carey S.B."/>
            <person name="Jenkins J."/>
            <person name="Shu S."/>
            <person name="Lovell J.T."/>
            <person name="Sreedasyam A."/>
            <person name="Maumus F."/>
            <person name="Tiley G.P."/>
            <person name="Fernandez-Pozo N."/>
            <person name="Barry K."/>
            <person name="Chen C."/>
            <person name="Wang M."/>
            <person name="Lipzen A."/>
            <person name="Daum C."/>
            <person name="Saski C.A."/>
            <person name="Payton A.C."/>
            <person name="Mcbreen J.C."/>
            <person name="Conrad R.E."/>
            <person name="Kollar L.M."/>
            <person name="Olsson S."/>
            <person name="Huttunen S."/>
            <person name="Landis J.B."/>
            <person name="Wickett N.J."/>
            <person name="Johnson M.G."/>
            <person name="Rensing S.A."/>
            <person name="Grimwood J."/>
            <person name="Schmutz J."/>
            <person name="Mcdaniel S.F."/>
        </authorList>
    </citation>
    <scope>NUCLEOTIDE SEQUENCE</scope>
    <source>
        <strain evidence="9">R40</strain>
    </source>
</reference>
<dbReference type="PANTHER" id="PTHR31448">
    <property type="entry name" value="MYOSIN-BINDING PROTEIN 2"/>
    <property type="match status" value="1"/>
</dbReference>
<evidence type="ECO:0000256" key="7">
    <source>
        <dbReference type="SAM" id="Phobius"/>
    </source>
</evidence>
<feature type="coiled-coil region" evidence="5">
    <location>
        <begin position="618"/>
        <end position="652"/>
    </location>
</feature>
<name>A0A8T0I0J6_CERPU</name>
<evidence type="ECO:0000256" key="6">
    <source>
        <dbReference type="SAM" id="MobiDB-lite"/>
    </source>
</evidence>
<dbReference type="InterPro" id="IPR039306">
    <property type="entry name" value="MYOB"/>
</dbReference>
<keyword evidence="10" id="KW-1185">Reference proteome</keyword>
<feature type="region of interest" description="Disordered" evidence="6">
    <location>
        <begin position="407"/>
        <end position="486"/>
    </location>
</feature>